<dbReference type="RefSeq" id="WP_163748680.1">
    <property type="nucleotide sequence ID" value="NZ_AP022596.1"/>
</dbReference>
<proteinExistence type="predicted"/>
<keyword evidence="2" id="KW-1185">Reference proteome</keyword>
<organism evidence="1 2">
    <name type="scientific">Mycolicibacterium helvum</name>
    <dbReference type="NCBI Taxonomy" id="1534349"/>
    <lineage>
        <taxon>Bacteria</taxon>
        <taxon>Bacillati</taxon>
        <taxon>Actinomycetota</taxon>
        <taxon>Actinomycetes</taxon>
        <taxon>Mycobacteriales</taxon>
        <taxon>Mycobacteriaceae</taxon>
        <taxon>Mycolicibacterium</taxon>
    </lineage>
</organism>
<dbReference type="KEGG" id="mhev:MHEL_29830"/>
<dbReference type="Gene3D" id="3.10.129.10">
    <property type="entry name" value="Hotdog Thioesterase"/>
    <property type="match status" value="1"/>
</dbReference>
<dbReference type="SUPFAM" id="SSF54637">
    <property type="entry name" value="Thioesterase/thiol ester dehydrase-isomerase"/>
    <property type="match status" value="1"/>
</dbReference>
<reference evidence="1 2" key="1">
    <citation type="journal article" date="2019" name="Emerg. Microbes Infect.">
        <title>Comprehensive subspecies identification of 175 nontuberculous mycobacteria species based on 7547 genomic profiles.</title>
        <authorList>
            <person name="Matsumoto Y."/>
            <person name="Kinjo T."/>
            <person name="Motooka D."/>
            <person name="Nabeya D."/>
            <person name="Jung N."/>
            <person name="Uechi K."/>
            <person name="Horii T."/>
            <person name="Iida T."/>
            <person name="Fujita J."/>
            <person name="Nakamura S."/>
        </authorList>
    </citation>
    <scope>NUCLEOTIDE SEQUENCE [LARGE SCALE GENOMIC DNA]</scope>
    <source>
        <strain evidence="1 2">JCM 30396</strain>
    </source>
</reference>
<gene>
    <name evidence="1" type="ORF">MHEL_29830</name>
</gene>
<sequence>MGDGKDRRFGELPLAQTVEAAAAMRRLTGMLLSLEQRSAVVDTMLAQFADWERQLEPALPTDSRPRMATDDESKRIYLQRAFDIGTYNPCFPEYHFDAIDAESAWGRVGFPVVYEGPPGLVHGGFIGVFFDCVIQHHSCAVGRAGKTRSLTVSYRRPTPLDTELGFDIARTEGDGGVTAIARLTLGDTVLCIGEADTVAMPADQLAASRFGRRRTG</sequence>
<accession>A0A7I7T6W0</accession>
<name>A0A7I7T6W0_9MYCO</name>
<dbReference type="Proteomes" id="UP000467148">
    <property type="component" value="Chromosome"/>
</dbReference>
<protein>
    <recommendedName>
        <fullName evidence="3">Thioesterase</fullName>
    </recommendedName>
</protein>
<dbReference type="InterPro" id="IPR029069">
    <property type="entry name" value="HotDog_dom_sf"/>
</dbReference>
<evidence type="ECO:0008006" key="3">
    <source>
        <dbReference type="Google" id="ProtNLM"/>
    </source>
</evidence>
<dbReference type="AlphaFoldDB" id="A0A7I7T6W0"/>
<dbReference type="EMBL" id="AP022596">
    <property type="protein sequence ID" value="BBY64740.1"/>
    <property type="molecule type" value="Genomic_DNA"/>
</dbReference>
<evidence type="ECO:0000313" key="2">
    <source>
        <dbReference type="Proteomes" id="UP000467148"/>
    </source>
</evidence>
<evidence type="ECO:0000313" key="1">
    <source>
        <dbReference type="EMBL" id="BBY64740.1"/>
    </source>
</evidence>